<feature type="compositionally biased region" description="Polar residues" evidence="10">
    <location>
        <begin position="10"/>
        <end position="19"/>
    </location>
</feature>
<dbReference type="eggNOG" id="KOG2273">
    <property type="taxonomic scope" value="Eukaryota"/>
</dbReference>
<feature type="region of interest" description="Disordered" evidence="10">
    <location>
        <begin position="402"/>
        <end position="444"/>
    </location>
</feature>
<feature type="compositionally biased region" description="Polar residues" evidence="10">
    <location>
        <begin position="402"/>
        <end position="420"/>
    </location>
</feature>
<keyword evidence="9" id="KW-0175">Coiled coil</keyword>
<keyword evidence="4" id="KW-0967">Endosome</keyword>
<dbReference type="HOGENOM" id="CLU_014456_0_0_1"/>
<dbReference type="Gene3D" id="3.30.1520.10">
    <property type="entry name" value="Phox-like domain"/>
    <property type="match status" value="1"/>
</dbReference>
<keyword evidence="3" id="KW-0813">Transport</keyword>
<gene>
    <name evidence="12" type="ORF">SOCG_00887</name>
</gene>
<evidence type="ECO:0000256" key="2">
    <source>
        <dbReference type="ARBA" id="ARBA00010883"/>
    </source>
</evidence>
<dbReference type="OrthoDB" id="289314at2759"/>
<evidence type="ECO:0000256" key="8">
    <source>
        <dbReference type="ARBA" id="ARBA00023136"/>
    </source>
</evidence>
<dbReference type="RefSeq" id="XP_013018761.1">
    <property type="nucleotide sequence ID" value="XM_013163307.1"/>
</dbReference>
<name>S9PVL8_SCHOY</name>
<evidence type="ECO:0000256" key="9">
    <source>
        <dbReference type="SAM" id="Coils"/>
    </source>
</evidence>
<feature type="region of interest" description="Disordered" evidence="10">
    <location>
        <begin position="1"/>
        <end position="44"/>
    </location>
</feature>
<evidence type="ECO:0000256" key="6">
    <source>
        <dbReference type="ARBA" id="ARBA00023006"/>
    </source>
</evidence>
<protein>
    <submittedName>
        <fullName evidence="12">Sorting nexin Snx41</fullName>
    </submittedName>
</protein>
<dbReference type="PROSITE" id="PS50195">
    <property type="entry name" value="PX"/>
    <property type="match status" value="1"/>
</dbReference>
<dbReference type="VEuPathDB" id="FungiDB:SOCG_00887"/>
<evidence type="ECO:0000256" key="10">
    <source>
        <dbReference type="SAM" id="MobiDB-lite"/>
    </source>
</evidence>
<dbReference type="InterPro" id="IPR044106">
    <property type="entry name" value="PX_Snx41/Atg20"/>
</dbReference>
<evidence type="ECO:0000256" key="3">
    <source>
        <dbReference type="ARBA" id="ARBA00022448"/>
    </source>
</evidence>
<dbReference type="AlphaFoldDB" id="S9PVL8"/>
<evidence type="ECO:0000313" key="12">
    <source>
        <dbReference type="EMBL" id="EPX73131.1"/>
    </source>
</evidence>
<dbReference type="Pfam" id="PF00787">
    <property type="entry name" value="PX"/>
    <property type="match status" value="1"/>
</dbReference>
<keyword evidence="13" id="KW-1185">Reference proteome</keyword>
<sequence>MDFFEDNNPFGDQSPNRLSKSSKHSEEQLAPGTQKDQNENYGNVDWNLNANSEEKGRKVAFWKDSNIEEDDLPNAIFITGAVKAERGNHVVYNIKVNNSEVQRRYSEFASLRVQLERLYPTCLVPVLPDKHKIMDYVFNMTKSQRTTRLLEERKRLLQSFLRRVALHPILGKSDIFFKFLSRHVSWNDVLHSAPVSLLPKDSLKVRPENPAANDYAELYSKLPVPSKMSLPVESYDEVSQNYLSQENSLRIYSLNLQEHISRFNRCVFSISQMSLACSNLGATFNALSLSESAQLMTALERVGQANDQTCLSGIDFIHGLVVDAIEPLSEVSKSAKSMRHIIIFRRMKYIQNIVVKDLLQRKKALLQQLERREQQANRLQSAIQGNDEVLDDETRNLLEASKSASQSIYGPGQQQENLNGRNDALHSDFHGNLTGTLGNEPNVNEQINSERIQEYARELANTHQQHSDTASFDTSVSTVLVPRKLRDMFDQIRFAFNGLADNNVEANRHNTMGRTIESVHHLEKMEALTSEDLEYVTTSIGSEYERYKRIHEEDMSKVCNKIADRHIEWADRNIRAWKNILAGSSF</sequence>
<dbReference type="GO" id="GO:0042147">
    <property type="term" value="P:retrograde transport, endosome to Golgi"/>
    <property type="evidence" value="ECO:0007669"/>
    <property type="project" value="InterPro"/>
</dbReference>
<dbReference type="InterPro" id="IPR051079">
    <property type="entry name" value="Sorting_Nexin_Autophagy"/>
</dbReference>
<organism evidence="12 13">
    <name type="scientific">Schizosaccharomyces octosporus (strain yFS286)</name>
    <name type="common">Fission yeast</name>
    <name type="synonym">Octosporomyces octosporus</name>
    <dbReference type="NCBI Taxonomy" id="483514"/>
    <lineage>
        <taxon>Eukaryota</taxon>
        <taxon>Fungi</taxon>
        <taxon>Dikarya</taxon>
        <taxon>Ascomycota</taxon>
        <taxon>Taphrinomycotina</taxon>
        <taxon>Schizosaccharomycetes</taxon>
        <taxon>Schizosaccharomycetales</taxon>
        <taxon>Schizosaccharomycetaceae</taxon>
        <taxon>Schizosaccharomyces</taxon>
    </lineage>
</organism>
<dbReference type="InterPro" id="IPR027267">
    <property type="entry name" value="AH/BAR_dom_sf"/>
</dbReference>
<dbReference type="Proteomes" id="UP000016088">
    <property type="component" value="Unassembled WGS sequence"/>
</dbReference>
<feature type="coiled-coil region" evidence="9">
    <location>
        <begin position="355"/>
        <end position="386"/>
    </location>
</feature>
<evidence type="ECO:0000256" key="5">
    <source>
        <dbReference type="ARBA" id="ARBA00022927"/>
    </source>
</evidence>
<dbReference type="InterPro" id="IPR001683">
    <property type="entry name" value="PX_dom"/>
</dbReference>
<dbReference type="InterPro" id="IPR036871">
    <property type="entry name" value="PX_dom_sf"/>
</dbReference>
<evidence type="ECO:0000256" key="4">
    <source>
        <dbReference type="ARBA" id="ARBA00022753"/>
    </source>
</evidence>
<dbReference type="PANTHER" id="PTHR46979:SF2">
    <property type="entry name" value="SORTING NEXIN-41"/>
    <property type="match status" value="1"/>
</dbReference>
<proteinExistence type="inferred from homology"/>
<keyword evidence="6" id="KW-0072">Autophagy</keyword>
<evidence type="ECO:0000259" key="11">
    <source>
        <dbReference type="PROSITE" id="PS50195"/>
    </source>
</evidence>
<comment type="subcellular location">
    <subcellularLocation>
        <location evidence="1">Endosome membrane</location>
        <topology evidence="1">Peripheral membrane protein</topology>
    </subcellularLocation>
</comment>
<keyword evidence="7" id="KW-0446">Lipid-binding</keyword>
<dbReference type="EMBL" id="KE503207">
    <property type="protein sequence ID" value="EPX73131.1"/>
    <property type="molecule type" value="Genomic_DNA"/>
</dbReference>
<keyword evidence="8" id="KW-0472">Membrane</keyword>
<evidence type="ECO:0000313" key="13">
    <source>
        <dbReference type="Proteomes" id="UP000016088"/>
    </source>
</evidence>
<accession>S9PVL8</accession>
<evidence type="ECO:0000256" key="1">
    <source>
        <dbReference type="ARBA" id="ARBA00004481"/>
    </source>
</evidence>
<dbReference type="GO" id="GO:0010008">
    <property type="term" value="C:endosome membrane"/>
    <property type="evidence" value="ECO:0007669"/>
    <property type="project" value="UniProtKB-SubCell"/>
</dbReference>
<dbReference type="PANTHER" id="PTHR46979">
    <property type="entry name" value="SORTING NEXIN-41"/>
    <property type="match status" value="1"/>
</dbReference>
<evidence type="ECO:0000256" key="7">
    <source>
        <dbReference type="ARBA" id="ARBA00023121"/>
    </source>
</evidence>
<dbReference type="GO" id="GO:0006914">
    <property type="term" value="P:autophagy"/>
    <property type="evidence" value="ECO:0007669"/>
    <property type="project" value="UniProtKB-KW"/>
</dbReference>
<dbReference type="SUPFAM" id="SSF64268">
    <property type="entry name" value="PX domain"/>
    <property type="match status" value="1"/>
</dbReference>
<reference evidence="12 13" key="1">
    <citation type="journal article" date="2011" name="Science">
        <title>Comparative functional genomics of the fission yeasts.</title>
        <authorList>
            <person name="Rhind N."/>
            <person name="Chen Z."/>
            <person name="Yassour M."/>
            <person name="Thompson D.A."/>
            <person name="Haas B.J."/>
            <person name="Habib N."/>
            <person name="Wapinski I."/>
            <person name="Roy S."/>
            <person name="Lin M.F."/>
            <person name="Heiman D.I."/>
            <person name="Young S.K."/>
            <person name="Furuya K."/>
            <person name="Guo Y."/>
            <person name="Pidoux A."/>
            <person name="Chen H.M."/>
            <person name="Robbertse B."/>
            <person name="Goldberg J.M."/>
            <person name="Aoki K."/>
            <person name="Bayne E.H."/>
            <person name="Berlin A.M."/>
            <person name="Desjardins C.A."/>
            <person name="Dobbs E."/>
            <person name="Dukaj L."/>
            <person name="Fan L."/>
            <person name="FitzGerald M.G."/>
            <person name="French C."/>
            <person name="Gujja S."/>
            <person name="Hansen K."/>
            <person name="Keifenheim D."/>
            <person name="Levin J.Z."/>
            <person name="Mosher R.A."/>
            <person name="Mueller C.A."/>
            <person name="Pfiffner J."/>
            <person name="Priest M."/>
            <person name="Russ C."/>
            <person name="Smialowska A."/>
            <person name="Swoboda P."/>
            <person name="Sykes S.M."/>
            <person name="Vaughn M."/>
            <person name="Vengrova S."/>
            <person name="Yoder R."/>
            <person name="Zeng Q."/>
            <person name="Allshire R."/>
            <person name="Baulcombe D."/>
            <person name="Birren B.W."/>
            <person name="Brown W."/>
            <person name="Ekwall K."/>
            <person name="Kellis M."/>
            <person name="Leatherwood J."/>
            <person name="Levin H."/>
            <person name="Margalit H."/>
            <person name="Martienssen R."/>
            <person name="Nieduszynski C.A."/>
            <person name="Spatafora J.W."/>
            <person name="Friedman N."/>
            <person name="Dalgaard J.Z."/>
            <person name="Baumann P."/>
            <person name="Niki H."/>
            <person name="Regev A."/>
            <person name="Nusbaum C."/>
        </authorList>
    </citation>
    <scope>NUCLEOTIDE SEQUENCE [LARGE SCALE GENOMIC DNA]</scope>
    <source>
        <strain evidence="13">yFS286</strain>
    </source>
</reference>
<comment type="similarity">
    <text evidence="2">Belongs to the sorting nexin family.</text>
</comment>
<keyword evidence="5" id="KW-0653">Protein transport</keyword>
<dbReference type="GeneID" id="25029871"/>
<dbReference type="OMA" id="CRRMKEV"/>
<dbReference type="GO" id="GO:0015031">
    <property type="term" value="P:protein transport"/>
    <property type="evidence" value="ECO:0007669"/>
    <property type="project" value="UniProtKB-KW"/>
</dbReference>
<dbReference type="SMART" id="SM00312">
    <property type="entry name" value="PX"/>
    <property type="match status" value="1"/>
</dbReference>
<dbReference type="GO" id="GO:0005829">
    <property type="term" value="C:cytosol"/>
    <property type="evidence" value="ECO:0007669"/>
    <property type="project" value="GOC"/>
</dbReference>
<dbReference type="CDD" id="cd06867">
    <property type="entry name" value="PX_SNX41_42"/>
    <property type="match status" value="1"/>
</dbReference>
<dbReference type="GO" id="GO:0035091">
    <property type="term" value="F:phosphatidylinositol binding"/>
    <property type="evidence" value="ECO:0007669"/>
    <property type="project" value="InterPro"/>
</dbReference>
<feature type="domain" description="PX" evidence="11">
    <location>
        <begin position="70"/>
        <end position="187"/>
    </location>
</feature>
<feature type="compositionally biased region" description="Polar residues" evidence="10">
    <location>
        <begin position="433"/>
        <end position="444"/>
    </location>
</feature>
<dbReference type="Gene3D" id="1.20.1270.60">
    <property type="entry name" value="Arfaptin homology (AH) domain/BAR domain"/>
    <property type="match status" value="2"/>
</dbReference>